<reference evidence="2 3" key="1">
    <citation type="submission" date="2019-12" db="EMBL/GenBank/DDBJ databases">
        <title>Chromosome-level assembly of the Caenorhabditis remanei genome.</title>
        <authorList>
            <person name="Teterina A.A."/>
            <person name="Willis J.H."/>
            <person name="Phillips P.C."/>
        </authorList>
    </citation>
    <scope>NUCLEOTIDE SEQUENCE [LARGE SCALE GENOMIC DNA]</scope>
    <source>
        <strain evidence="2 3">PX506</strain>
        <tissue evidence="2">Whole organism</tissue>
    </source>
</reference>
<dbReference type="EMBL" id="WUAV01000005">
    <property type="protein sequence ID" value="KAF1755171.1"/>
    <property type="molecule type" value="Genomic_DNA"/>
</dbReference>
<dbReference type="KEGG" id="crq:GCK72_021740"/>
<accession>A0A6A5GKQ4</accession>
<dbReference type="Proteomes" id="UP000483820">
    <property type="component" value="Chromosome V"/>
</dbReference>
<keyword evidence="1" id="KW-0732">Signal</keyword>
<organism evidence="2 3">
    <name type="scientific">Caenorhabditis remanei</name>
    <name type="common">Caenorhabditis vulgaris</name>
    <dbReference type="NCBI Taxonomy" id="31234"/>
    <lineage>
        <taxon>Eukaryota</taxon>
        <taxon>Metazoa</taxon>
        <taxon>Ecdysozoa</taxon>
        <taxon>Nematoda</taxon>
        <taxon>Chromadorea</taxon>
        <taxon>Rhabditida</taxon>
        <taxon>Rhabditina</taxon>
        <taxon>Rhabditomorpha</taxon>
        <taxon>Rhabditoidea</taxon>
        <taxon>Rhabditidae</taxon>
        <taxon>Peloderinae</taxon>
        <taxon>Caenorhabditis</taxon>
    </lineage>
</organism>
<evidence type="ECO:0000256" key="1">
    <source>
        <dbReference type="SAM" id="SignalP"/>
    </source>
</evidence>
<evidence type="ECO:0000313" key="3">
    <source>
        <dbReference type="Proteomes" id="UP000483820"/>
    </source>
</evidence>
<dbReference type="CTD" id="78777329"/>
<feature type="chain" id="PRO_5025574726" evidence="1">
    <location>
        <begin position="21"/>
        <end position="96"/>
    </location>
</feature>
<sequence>MFSKIKFIFILVLVIHLAYSQAPCSPEHDPDCANSASSQCNVVIGQVIGALKTAISAISTFQKQVDGLLKCTLDAMSNLIKAITSWLIEQLTGLNI</sequence>
<comment type="caution">
    <text evidence="2">The sequence shown here is derived from an EMBL/GenBank/DDBJ whole genome shotgun (WGS) entry which is preliminary data.</text>
</comment>
<proteinExistence type="predicted"/>
<evidence type="ECO:0000313" key="2">
    <source>
        <dbReference type="EMBL" id="KAF1755171.1"/>
    </source>
</evidence>
<gene>
    <name evidence="2" type="ORF">GCK72_021740</name>
</gene>
<dbReference type="RefSeq" id="XP_053583384.1">
    <property type="nucleotide sequence ID" value="XM_053734471.1"/>
</dbReference>
<dbReference type="AlphaFoldDB" id="A0A6A5GKQ4"/>
<name>A0A6A5GKQ4_CAERE</name>
<feature type="signal peptide" evidence="1">
    <location>
        <begin position="1"/>
        <end position="20"/>
    </location>
</feature>
<protein>
    <submittedName>
        <fullName evidence="2">Uncharacterized protein</fullName>
    </submittedName>
</protein>
<dbReference type="GeneID" id="78777329"/>